<proteinExistence type="predicted"/>
<dbReference type="AlphaFoldDB" id="A0A0R3VZS8"/>
<keyword evidence="2" id="KW-1185">Reference proteome</keyword>
<evidence type="ECO:0000313" key="2">
    <source>
        <dbReference type="Proteomes" id="UP000282613"/>
    </source>
</evidence>
<sequence length="96" mass="10935">MLTKIQNDAKDNLISWVDLLSKALHQLECCEEDEKHLSKATVLSSSSVYWNELSPFTGVFPQRLIDRLLQVRKTLDATAVSLQDLEIFYELHSGSL</sequence>
<reference evidence="3" key="1">
    <citation type="submission" date="2017-02" db="UniProtKB">
        <authorList>
            <consortium name="WormBaseParasite"/>
        </authorList>
    </citation>
    <scope>IDENTIFICATION</scope>
</reference>
<accession>A0A0R3VZS8</accession>
<organism evidence="3">
    <name type="scientific">Taenia asiatica</name>
    <name type="common">Asian tapeworm</name>
    <dbReference type="NCBI Taxonomy" id="60517"/>
    <lineage>
        <taxon>Eukaryota</taxon>
        <taxon>Metazoa</taxon>
        <taxon>Spiralia</taxon>
        <taxon>Lophotrochozoa</taxon>
        <taxon>Platyhelminthes</taxon>
        <taxon>Cestoda</taxon>
        <taxon>Eucestoda</taxon>
        <taxon>Cyclophyllidea</taxon>
        <taxon>Taeniidae</taxon>
        <taxon>Taenia</taxon>
    </lineage>
</organism>
<gene>
    <name evidence="1" type="ORF">TASK_LOCUS2923</name>
</gene>
<dbReference type="OrthoDB" id="6273969at2759"/>
<evidence type="ECO:0000313" key="3">
    <source>
        <dbReference type="WBParaSite" id="TASK_0000292201-mRNA-1"/>
    </source>
</evidence>
<dbReference type="EMBL" id="UYRS01004077">
    <property type="protein sequence ID" value="VDK26609.1"/>
    <property type="molecule type" value="Genomic_DNA"/>
</dbReference>
<dbReference type="Proteomes" id="UP000282613">
    <property type="component" value="Unassembled WGS sequence"/>
</dbReference>
<evidence type="ECO:0000313" key="1">
    <source>
        <dbReference type="EMBL" id="VDK26609.1"/>
    </source>
</evidence>
<name>A0A0R3VZS8_TAEAS</name>
<dbReference type="WBParaSite" id="TASK_0000292201-mRNA-1">
    <property type="protein sequence ID" value="TASK_0000292201-mRNA-1"/>
    <property type="gene ID" value="TASK_0000292201"/>
</dbReference>
<protein>
    <submittedName>
        <fullName evidence="3">PH domain-containing protein</fullName>
    </submittedName>
</protein>
<reference evidence="1 2" key="2">
    <citation type="submission" date="2018-11" db="EMBL/GenBank/DDBJ databases">
        <authorList>
            <consortium name="Pathogen Informatics"/>
        </authorList>
    </citation>
    <scope>NUCLEOTIDE SEQUENCE [LARGE SCALE GENOMIC DNA]</scope>
</reference>